<dbReference type="GO" id="GO:0005829">
    <property type="term" value="C:cytosol"/>
    <property type="evidence" value="ECO:0007669"/>
    <property type="project" value="TreeGrafter"/>
</dbReference>
<evidence type="ECO:0000313" key="2">
    <source>
        <dbReference type="EMBL" id="VCU68348.1"/>
    </source>
</evidence>
<reference evidence="2 3" key="1">
    <citation type="submission" date="2018-10" db="EMBL/GenBank/DDBJ databases">
        <authorList>
            <person name="Criscuolo A."/>
        </authorList>
    </citation>
    <scope>NUCLEOTIDE SEQUENCE [LARGE SCALE GENOMIC DNA]</scope>
    <source>
        <strain evidence="2">DnA1</strain>
    </source>
</reference>
<accession>A0A3P4AY42</accession>
<dbReference type="GO" id="GO:0017168">
    <property type="term" value="F:5-oxoprolinase (ATP-hydrolyzing) activity"/>
    <property type="evidence" value="ECO:0007669"/>
    <property type="project" value="TreeGrafter"/>
</dbReference>
<evidence type="ECO:0000259" key="1">
    <source>
        <dbReference type="Pfam" id="PF02538"/>
    </source>
</evidence>
<dbReference type="EC" id="6.4.1.8" evidence="2"/>
<evidence type="ECO:0000313" key="3">
    <source>
        <dbReference type="Proteomes" id="UP000277294"/>
    </source>
</evidence>
<dbReference type="InterPro" id="IPR045079">
    <property type="entry name" value="Oxoprolinase-like"/>
</dbReference>
<dbReference type="AlphaFoldDB" id="A0A3P4AY42"/>
<keyword evidence="2" id="KW-0436">Ligase</keyword>
<organism evidence="2 3">
    <name type="scientific">Pigmentiphaga humi</name>
    <dbReference type="NCBI Taxonomy" id="2478468"/>
    <lineage>
        <taxon>Bacteria</taxon>
        <taxon>Pseudomonadati</taxon>
        <taxon>Pseudomonadota</taxon>
        <taxon>Betaproteobacteria</taxon>
        <taxon>Burkholderiales</taxon>
        <taxon>Alcaligenaceae</taxon>
        <taxon>Pigmentiphaga</taxon>
    </lineage>
</organism>
<feature type="domain" description="Hydantoinase B/oxoprolinase" evidence="1">
    <location>
        <begin position="12"/>
        <end position="533"/>
    </location>
</feature>
<dbReference type="EMBL" id="UWPJ01000005">
    <property type="protein sequence ID" value="VCU68348.1"/>
    <property type="molecule type" value="Genomic_DNA"/>
</dbReference>
<dbReference type="PANTHER" id="PTHR11365:SF23">
    <property type="entry name" value="HYPOTHETICAL 5-OXOPROLINASE (EUROFUNG)-RELATED"/>
    <property type="match status" value="1"/>
</dbReference>
<proteinExistence type="predicted"/>
<dbReference type="RefSeq" id="WP_124077566.1">
    <property type="nucleotide sequence ID" value="NZ_UWPJ01000005.1"/>
</dbReference>
<dbReference type="GO" id="GO:0016874">
    <property type="term" value="F:ligase activity"/>
    <property type="evidence" value="ECO:0007669"/>
    <property type="project" value="UniProtKB-KW"/>
</dbReference>
<dbReference type="InterPro" id="IPR003692">
    <property type="entry name" value="Hydantoinase_B"/>
</dbReference>
<dbReference type="OrthoDB" id="8612863at2"/>
<sequence>MNARDTQPQTVDPVTVEIIRNGLLAVTEEMKTNLMRTAYNLIIYEALDFTVGLFTPEGDTVSIGLGLPMFIRGMSETVKAKIRHFGLDDIHPGDILVTNDAYVTGSHLNHFTFTMPVYHEGRIVAFTCCMAHWLDVGGTLGQVTTDIFSEGIQIPIVKYRREGVVNQDLVDIIAMNVRLPERALGDLRAQITAVTTGERRFLELVQRYGVPAVHGAIAQIMDQSEAVARQNTLSIPDGTYEAESYMDDDGVDVGRRIPIRVKVVKQGDEMTIDLSDVSRQVRGFYNSGFTTGIACAQVAFKCLTTPTDYPVNDGSFRPLKVIMPMGTVISAERPFPMRVWMTFPMTVIDTIFKALAPAMPDRVIAGHHADLVFPNIHGISPEDGRLFIVGIGPLGGGWGAKSREDGVSVTVCINDGDTHNSPTEQLEAKYPVLVERYAIRTDSGGAGTYRGGLGAEMVVQALSPFSVTTRIDRMHCKPWGLEGGHEAAGNGIAIRKRGEWDDGMPNAKIFNVRLERGDAYKMLSGGGGGFGDPRGRDPEAVADDVREGYVSPESARERYGVALTAAGEVDAAATAALRGSGRAG</sequence>
<dbReference type="GO" id="GO:0006749">
    <property type="term" value="P:glutathione metabolic process"/>
    <property type="evidence" value="ECO:0007669"/>
    <property type="project" value="TreeGrafter"/>
</dbReference>
<keyword evidence="3" id="KW-1185">Reference proteome</keyword>
<name>A0A3P4AY42_9BURK</name>
<dbReference type="Proteomes" id="UP000277294">
    <property type="component" value="Unassembled WGS sequence"/>
</dbReference>
<gene>
    <name evidence="2" type="primary">apc4_2</name>
    <name evidence="2" type="ORF">PIGHUM_00399</name>
</gene>
<protein>
    <submittedName>
        <fullName evidence="2">Acetophenone carboxylase delta subunit</fullName>
        <ecNumber evidence="2">6.4.1.8</ecNumber>
    </submittedName>
</protein>
<dbReference type="PANTHER" id="PTHR11365">
    <property type="entry name" value="5-OXOPROLINASE RELATED"/>
    <property type="match status" value="1"/>
</dbReference>
<dbReference type="Pfam" id="PF02538">
    <property type="entry name" value="Hydantoinase_B"/>
    <property type="match status" value="1"/>
</dbReference>